<name>A0AC61QTV0_9BACT</name>
<protein>
    <submittedName>
        <fullName evidence="1">Uncharacterized protein</fullName>
    </submittedName>
</protein>
<sequence length="127" mass="14207">MKKLIIAISCVLWSIGSVAHNETLDSYEDVVRIDLTCSYDDITRYTGDIKRAPARKPTAYLEGNTISFPAFASDCTFEVVDAATEEVVFSRYVSASETSCQLLADLIGEYIIRFVFEQYVLEGKVEV</sequence>
<accession>A0AC61QTV0</accession>
<proteinExistence type="predicted"/>
<organism evidence="1 2">
    <name type="scientific">Palleniella muris</name>
    <dbReference type="NCBI Taxonomy" id="3038145"/>
    <lineage>
        <taxon>Bacteria</taxon>
        <taxon>Pseudomonadati</taxon>
        <taxon>Bacteroidota</taxon>
        <taxon>Bacteroidia</taxon>
        <taxon>Bacteroidales</taxon>
        <taxon>Prevotellaceae</taxon>
        <taxon>Palleniella</taxon>
    </lineage>
</organism>
<dbReference type="Proteomes" id="UP000308886">
    <property type="component" value="Unassembled WGS sequence"/>
</dbReference>
<evidence type="ECO:0000313" key="1">
    <source>
        <dbReference type="EMBL" id="TGX84157.1"/>
    </source>
</evidence>
<gene>
    <name evidence="1" type="ORF">E5358_00530</name>
</gene>
<dbReference type="EMBL" id="SRZC01000001">
    <property type="protein sequence ID" value="TGX84157.1"/>
    <property type="molecule type" value="Genomic_DNA"/>
</dbReference>
<comment type="caution">
    <text evidence="1">The sequence shown here is derived from an EMBL/GenBank/DDBJ whole genome shotgun (WGS) entry which is preliminary data.</text>
</comment>
<evidence type="ECO:0000313" key="2">
    <source>
        <dbReference type="Proteomes" id="UP000308886"/>
    </source>
</evidence>
<keyword evidence="2" id="KW-1185">Reference proteome</keyword>
<reference evidence="1" key="1">
    <citation type="submission" date="2019-04" db="EMBL/GenBank/DDBJ databases">
        <title>Microbes associate with the intestines of laboratory mice.</title>
        <authorList>
            <person name="Navarre W."/>
            <person name="Wong E."/>
            <person name="Huang K."/>
            <person name="Tropini C."/>
            <person name="Ng K."/>
            <person name="Yu B."/>
        </authorList>
    </citation>
    <scope>NUCLEOTIDE SEQUENCE</scope>
    <source>
        <strain evidence="1">NM73_A23</strain>
    </source>
</reference>